<organism evidence="2 3">
    <name type="scientific">Canna indica</name>
    <name type="common">Indian-shot</name>
    <dbReference type="NCBI Taxonomy" id="4628"/>
    <lineage>
        <taxon>Eukaryota</taxon>
        <taxon>Viridiplantae</taxon>
        <taxon>Streptophyta</taxon>
        <taxon>Embryophyta</taxon>
        <taxon>Tracheophyta</taxon>
        <taxon>Spermatophyta</taxon>
        <taxon>Magnoliopsida</taxon>
        <taxon>Liliopsida</taxon>
        <taxon>Zingiberales</taxon>
        <taxon>Cannaceae</taxon>
        <taxon>Canna</taxon>
    </lineage>
</organism>
<accession>A0AAQ3K2C1</accession>
<sequence length="117" mass="13227">MASGHHLDDEDDFEGDVPGNQSGLPIGALLEFKLKLNELGIWSGMLIGTLTQTVVLLLITFRTKWQKEENSKHTYPLINHHQTLIQGSALVQLKYFASHLWRPSKLQLGLQTLIPRE</sequence>
<feature type="transmembrane region" description="Helical" evidence="1">
    <location>
        <begin position="39"/>
        <end position="61"/>
    </location>
</feature>
<reference evidence="2 3" key="1">
    <citation type="submission" date="2023-10" db="EMBL/GenBank/DDBJ databases">
        <title>Chromosome-scale genome assembly provides insights into flower coloration mechanisms of Canna indica.</title>
        <authorList>
            <person name="Li C."/>
        </authorList>
    </citation>
    <scope>NUCLEOTIDE SEQUENCE [LARGE SCALE GENOMIC DNA]</scope>
    <source>
        <tissue evidence="2">Flower</tissue>
    </source>
</reference>
<keyword evidence="1" id="KW-0812">Transmembrane</keyword>
<keyword evidence="1" id="KW-1133">Transmembrane helix</keyword>
<dbReference type="Proteomes" id="UP001327560">
    <property type="component" value="Chromosome 3"/>
</dbReference>
<dbReference type="AlphaFoldDB" id="A0AAQ3K2C1"/>
<proteinExistence type="predicted"/>
<evidence type="ECO:0000256" key="1">
    <source>
        <dbReference type="SAM" id="Phobius"/>
    </source>
</evidence>
<gene>
    <name evidence="2" type="ORF">Cni_G09350</name>
</gene>
<keyword evidence="1" id="KW-0472">Membrane</keyword>
<keyword evidence="3" id="KW-1185">Reference proteome</keyword>
<evidence type="ECO:0000313" key="2">
    <source>
        <dbReference type="EMBL" id="WOL00637.1"/>
    </source>
</evidence>
<protein>
    <submittedName>
        <fullName evidence="2">Protein DETOXIFICATION 33-like</fullName>
    </submittedName>
</protein>
<evidence type="ECO:0000313" key="3">
    <source>
        <dbReference type="Proteomes" id="UP001327560"/>
    </source>
</evidence>
<name>A0AAQ3K2C1_9LILI</name>
<dbReference type="EMBL" id="CP136892">
    <property type="protein sequence ID" value="WOL00637.1"/>
    <property type="molecule type" value="Genomic_DNA"/>
</dbReference>